<dbReference type="AlphaFoldDB" id="A0AA87BAQ9"/>
<dbReference type="RefSeq" id="WP_003147272.1">
    <property type="nucleotide sequence ID" value="NZ_GL883583.1"/>
</dbReference>
<proteinExistence type="predicted"/>
<evidence type="ECO:0000256" key="1">
    <source>
        <dbReference type="SAM" id="Phobius"/>
    </source>
</evidence>
<keyword evidence="1" id="KW-0812">Transmembrane</keyword>
<evidence type="ECO:0000313" key="2">
    <source>
        <dbReference type="EMBL" id="EGF88048.1"/>
    </source>
</evidence>
<accession>A0AA87BAQ9</accession>
<comment type="caution">
    <text evidence="2">The sequence shown here is derived from an EMBL/GenBank/DDBJ whole genome shotgun (WGS) entry which is preliminary data.</text>
</comment>
<dbReference type="Proteomes" id="UP000004773">
    <property type="component" value="Unassembled WGS sequence"/>
</dbReference>
<protein>
    <submittedName>
        <fullName evidence="2">Uncharacterized protein</fullName>
    </submittedName>
</protein>
<gene>
    <name evidence="2" type="ORF">HMPREF0428_01163</name>
</gene>
<sequence>MNKGIKYILGFAAVFVAAVICVFGIIKYEEMQEGSTTNNSANLGSVDGKQLDKETTIIIEKLSTLNDIDALNSELHLSQAVIDILKKYAPTVSYAVDNSEGYDVIYFRLGGYYANRQVNDVNKIIGSYKVDGGKLTSTGDDLDKIGSKVNGNDKLKWNNINVNNKDHDKDAAKAIADKYFSVSLGGGIDNMIGLFGYLSDFSKHVRDAQLGMNVVPMSLAEITDIYNTASAETFSAEQVYKKVTSLQYAKYKEIDDSYKGNEAKYNKSVGNGEVVYFKKDKMYLAVFGGIGGMNPISPATPDKFKIEGDKVIVPLIDTSSGGRQSGQMVLRLNNKKYEGGQSRSKYYVESVSK</sequence>
<keyword evidence="1" id="KW-1133">Transmembrane helix</keyword>
<organism evidence="2 3">
    <name type="scientific">Gemella haemolysans M341</name>
    <dbReference type="NCBI Taxonomy" id="562981"/>
    <lineage>
        <taxon>Bacteria</taxon>
        <taxon>Bacillati</taxon>
        <taxon>Bacillota</taxon>
        <taxon>Bacilli</taxon>
        <taxon>Bacillales</taxon>
        <taxon>Gemellaceae</taxon>
        <taxon>Gemella</taxon>
    </lineage>
</organism>
<name>A0AA87BAQ9_9BACL</name>
<dbReference type="EMBL" id="ACRO01000020">
    <property type="protein sequence ID" value="EGF88048.1"/>
    <property type="molecule type" value="Genomic_DNA"/>
</dbReference>
<reference evidence="2 3" key="1">
    <citation type="submission" date="2011-03" db="EMBL/GenBank/DDBJ databases">
        <title>The Genome Sequence of Gemella haemolysans M341.</title>
        <authorList>
            <consortium name="The Broad Institute Genome Sequencing Platform"/>
            <consortium name="The Broad Institute Genome Sequencing Center for Infectious Disease"/>
            <person name="Earl A."/>
            <person name="Ward D."/>
            <person name="Feldgarden M."/>
            <person name="Gevers D."/>
            <person name="Sibley C.D."/>
            <person name="Field T.R."/>
            <person name="Grinwis M."/>
            <person name="Eshaghurshan C.S."/>
            <person name="Surette M.G."/>
            <person name="Young S.K."/>
            <person name="Zeng Q."/>
            <person name="Gargeya S."/>
            <person name="Fitzgerald M."/>
            <person name="Haas B."/>
            <person name="Abouelleil A."/>
            <person name="Alvarado L."/>
            <person name="Arachchi H.M."/>
            <person name="Berlin A."/>
            <person name="Brown A."/>
            <person name="Chapman S.B."/>
            <person name="Chen Z."/>
            <person name="Dunbar C."/>
            <person name="Freedman E."/>
            <person name="Gearin G."/>
            <person name="Gellesch M."/>
            <person name="Goldberg J."/>
            <person name="Griggs A."/>
            <person name="Gujja S."/>
            <person name="Heilman E.R."/>
            <person name="Heiman D."/>
            <person name="Howarth C."/>
            <person name="Larson L."/>
            <person name="Lui A."/>
            <person name="MacDonald P.J.P."/>
            <person name="Mehta T."/>
            <person name="Montmayeur A."/>
            <person name="Murphy C."/>
            <person name="Neiman D."/>
            <person name="Pearson M."/>
            <person name="Priest M."/>
            <person name="Roberts A."/>
            <person name="Saif S."/>
            <person name="Shea T."/>
            <person name="Shenoy N."/>
            <person name="Sisk P."/>
            <person name="Stolte C."/>
            <person name="Sykes S."/>
            <person name="White J."/>
            <person name="Yandava C."/>
            <person name="Wortman J."/>
            <person name="Nusbaum C."/>
            <person name="Birren B."/>
        </authorList>
    </citation>
    <scope>NUCLEOTIDE SEQUENCE [LARGE SCALE GENOMIC DNA]</scope>
    <source>
        <strain evidence="2 3">M341</strain>
    </source>
</reference>
<keyword evidence="1" id="KW-0472">Membrane</keyword>
<evidence type="ECO:0000313" key="3">
    <source>
        <dbReference type="Proteomes" id="UP000004773"/>
    </source>
</evidence>
<feature type="transmembrane region" description="Helical" evidence="1">
    <location>
        <begin position="7"/>
        <end position="26"/>
    </location>
</feature>